<dbReference type="Proteomes" id="UP000759537">
    <property type="component" value="Unassembled WGS sequence"/>
</dbReference>
<dbReference type="AlphaFoldDB" id="A0A9P5N374"/>
<comment type="subcellular location">
    <subcellularLocation>
        <location evidence="1">Nucleus</location>
        <location evidence="1">Nucleolus</location>
    </subcellularLocation>
</comment>
<comment type="similarity">
    <text evidence="2">Belongs to the ESF2/ABP1 family.</text>
</comment>
<evidence type="ECO:0000256" key="1">
    <source>
        <dbReference type="ARBA" id="ARBA00004604"/>
    </source>
</evidence>
<protein>
    <recommendedName>
        <fullName evidence="5">18S rRNA factor 2</fullName>
    </recommendedName>
</protein>
<dbReference type="GO" id="GO:0000480">
    <property type="term" value="P:endonucleolytic cleavage in 5'-ETS of tricistronic rRNA transcript (SSU-rRNA, 5.8S rRNA, LSU-rRNA)"/>
    <property type="evidence" value="ECO:0007669"/>
    <property type="project" value="TreeGrafter"/>
</dbReference>
<feature type="region of interest" description="Disordered" evidence="7">
    <location>
        <begin position="1"/>
        <end position="64"/>
    </location>
</feature>
<evidence type="ECO:0000256" key="3">
    <source>
        <dbReference type="ARBA" id="ARBA00022884"/>
    </source>
</evidence>
<dbReference type="InterPro" id="IPR000504">
    <property type="entry name" value="RRM_dom"/>
</dbReference>
<dbReference type="Gene3D" id="3.30.70.330">
    <property type="match status" value="1"/>
</dbReference>
<reference evidence="9" key="2">
    <citation type="journal article" date="2020" name="Nat. Commun.">
        <title>Large-scale genome sequencing of mycorrhizal fungi provides insights into the early evolution of symbiotic traits.</title>
        <authorList>
            <person name="Miyauchi S."/>
            <person name="Kiss E."/>
            <person name="Kuo A."/>
            <person name="Drula E."/>
            <person name="Kohler A."/>
            <person name="Sanchez-Garcia M."/>
            <person name="Morin E."/>
            <person name="Andreopoulos B."/>
            <person name="Barry K.W."/>
            <person name="Bonito G."/>
            <person name="Buee M."/>
            <person name="Carver A."/>
            <person name="Chen C."/>
            <person name="Cichocki N."/>
            <person name="Clum A."/>
            <person name="Culley D."/>
            <person name="Crous P.W."/>
            <person name="Fauchery L."/>
            <person name="Girlanda M."/>
            <person name="Hayes R.D."/>
            <person name="Keri Z."/>
            <person name="LaButti K."/>
            <person name="Lipzen A."/>
            <person name="Lombard V."/>
            <person name="Magnuson J."/>
            <person name="Maillard F."/>
            <person name="Murat C."/>
            <person name="Nolan M."/>
            <person name="Ohm R.A."/>
            <person name="Pangilinan J."/>
            <person name="Pereira M.F."/>
            <person name="Perotto S."/>
            <person name="Peter M."/>
            <person name="Pfister S."/>
            <person name="Riley R."/>
            <person name="Sitrit Y."/>
            <person name="Stielow J.B."/>
            <person name="Szollosi G."/>
            <person name="Zifcakova L."/>
            <person name="Stursova M."/>
            <person name="Spatafora J.W."/>
            <person name="Tedersoo L."/>
            <person name="Vaario L.M."/>
            <person name="Yamada A."/>
            <person name="Yan M."/>
            <person name="Wang P."/>
            <person name="Xu J."/>
            <person name="Bruns T."/>
            <person name="Baldrian P."/>
            <person name="Vilgalys R."/>
            <person name="Dunand C."/>
            <person name="Henrissat B."/>
            <person name="Grigoriev I.V."/>
            <person name="Hibbett D."/>
            <person name="Nagy L.G."/>
            <person name="Martin F.M."/>
        </authorList>
    </citation>
    <scope>NUCLEOTIDE SEQUENCE</scope>
    <source>
        <strain evidence="9">Prilba</strain>
    </source>
</reference>
<dbReference type="CDD" id="cd12263">
    <property type="entry name" value="RRM_ABT1_like"/>
    <property type="match status" value="1"/>
</dbReference>
<accession>A0A9P5N374</accession>
<evidence type="ECO:0000256" key="7">
    <source>
        <dbReference type="SAM" id="MobiDB-lite"/>
    </source>
</evidence>
<evidence type="ECO:0000313" key="9">
    <source>
        <dbReference type="EMBL" id="KAF8485065.1"/>
    </source>
</evidence>
<dbReference type="GO" id="GO:0034462">
    <property type="term" value="P:small-subunit processome assembly"/>
    <property type="evidence" value="ECO:0007669"/>
    <property type="project" value="TreeGrafter"/>
</dbReference>
<feature type="compositionally biased region" description="Polar residues" evidence="7">
    <location>
        <begin position="19"/>
        <end position="29"/>
    </location>
</feature>
<dbReference type="InterPro" id="IPR039119">
    <property type="entry name" value="ABT1/Esf2"/>
</dbReference>
<dbReference type="GO" id="GO:0005730">
    <property type="term" value="C:nucleolus"/>
    <property type="evidence" value="ECO:0007669"/>
    <property type="project" value="UniProtKB-SubCell"/>
</dbReference>
<evidence type="ECO:0000313" key="10">
    <source>
        <dbReference type="Proteomes" id="UP000759537"/>
    </source>
</evidence>
<feature type="domain" description="RRM" evidence="8">
    <location>
        <begin position="90"/>
        <end position="172"/>
    </location>
</feature>
<keyword evidence="4" id="KW-0539">Nucleus</keyword>
<dbReference type="InterPro" id="IPR012677">
    <property type="entry name" value="Nucleotide-bd_a/b_plait_sf"/>
</dbReference>
<proteinExistence type="inferred from homology"/>
<sequence>MATPTDERFTLTDEFEYSPATSSKLTSELTVPDTLKAEVSRTSGQDSEQEGSVDGLGDGMDADGFAGPQIVKPLTSEALAAFQAAQDNAGIIYISRIPPGMQPTKVRHLMSQYGEVGRVYLQKEDAKRAYLRRKYTSTKKPHYTEGWVEFKDKKVARSVAEMLNAQSIGGKKGTRWRDDVWTLKYLPKFKWHMLTEQVAHEAAMHAARLRLELSQSRSEQREYLKNVELARVLDTREERSRAVGKEFKRKEVNKRPSSRSGSRESALKRPRTMNETSLESVLGSVF</sequence>
<dbReference type="SUPFAM" id="SSF54928">
    <property type="entry name" value="RNA-binding domain, RBD"/>
    <property type="match status" value="1"/>
</dbReference>
<feature type="compositionally biased region" description="Basic and acidic residues" evidence="7">
    <location>
        <begin position="243"/>
        <end position="254"/>
    </location>
</feature>
<dbReference type="PROSITE" id="PS50102">
    <property type="entry name" value="RRM"/>
    <property type="match status" value="1"/>
</dbReference>
<evidence type="ECO:0000259" key="8">
    <source>
        <dbReference type="PROSITE" id="PS50102"/>
    </source>
</evidence>
<comment type="caution">
    <text evidence="9">The sequence shown here is derived from an EMBL/GenBank/DDBJ whole genome shotgun (WGS) entry which is preliminary data.</text>
</comment>
<dbReference type="GO" id="GO:0000447">
    <property type="term" value="P:endonucleolytic cleavage in ITS1 to separate SSU-rRNA from 5.8S rRNA and LSU-rRNA from tricistronic rRNA transcript (SSU-rRNA, 5.8S rRNA, LSU-rRNA)"/>
    <property type="evidence" value="ECO:0007669"/>
    <property type="project" value="TreeGrafter"/>
</dbReference>
<evidence type="ECO:0000256" key="2">
    <source>
        <dbReference type="ARBA" id="ARBA00005819"/>
    </source>
</evidence>
<evidence type="ECO:0000256" key="4">
    <source>
        <dbReference type="ARBA" id="ARBA00023242"/>
    </source>
</evidence>
<dbReference type="InterPro" id="IPR035979">
    <property type="entry name" value="RBD_domain_sf"/>
</dbReference>
<organism evidence="9 10">
    <name type="scientific">Russula ochroleuca</name>
    <dbReference type="NCBI Taxonomy" id="152965"/>
    <lineage>
        <taxon>Eukaryota</taxon>
        <taxon>Fungi</taxon>
        <taxon>Dikarya</taxon>
        <taxon>Basidiomycota</taxon>
        <taxon>Agaricomycotina</taxon>
        <taxon>Agaricomycetes</taxon>
        <taxon>Russulales</taxon>
        <taxon>Russulaceae</taxon>
        <taxon>Russula</taxon>
    </lineage>
</organism>
<dbReference type="InterPro" id="IPR034353">
    <property type="entry name" value="ABT1/ESF2_RRM"/>
</dbReference>
<reference evidence="9" key="1">
    <citation type="submission" date="2019-10" db="EMBL/GenBank/DDBJ databases">
        <authorList>
            <consortium name="DOE Joint Genome Institute"/>
            <person name="Kuo A."/>
            <person name="Miyauchi S."/>
            <person name="Kiss E."/>
            <person name="Drula E."/>
            <person name="Kohler A."/>
            <person name="Sanchez-Garcia M."/>
            <person name="Andreopoulos B."/>
            <person name="Barry K.W."/>
            <person name="Bonito G."/>
            <person name="Buee M."/>
            <person name="Carver A."/>
            <person name="Chen C."/>
            <person name="Cichocki N."/>
            <person name="Clum A."/>
            <person name="Culley D."/>
            <person name="Crous P.W."/>
            <person name="Fauchery L."/>
            <person name="Girlanda M."/>
            <person name="Hayes R."/>
            <person name="Keri Z."/>
            <person name="LaButti K."/>
            <person name="Lipzen A."/>
            <person name="Lombard V."/>
            <person name="Magnuson J."/>
            <person name="Maillard F."/>
            <person name="Morin E."/>
            <person name="Murat C."/>
            <person name="Nolan M."/>
            <person name="Ohm R."/>
            <person name="Pangilinan J."/>
            <person name="Pereira M."/>
            <person name="Perotto S."/>
            <person name="Peter M."/>
            <person name="Riley R."/>
            <person name="Sitrit Y."/>
            <person name="Stielow B."/>
            <person name="Szollosi G."/>
            <person name="Zifcakova L."/>
            <person name="Stursova M."/>
            <person name="Spatafora J.W."/>
            <person name="Tedersoo L."/>
            <person name="Vaario L.-M."/>
            <person name="Yamada A."/>
            <person name="Yan M."/>
            <person name="Wang P."/>
            <person name="Xu J."/>
            <person name="Bruns T."/>
            <person name="Baldrian P."/>
            <person name="Vilgalys R."/>
            <person name="Henrissat B."/>
            <person name="Grigoriev I.V."/>
            <person name="Hibbett D."/>
            <person name="Nagy L.G."/>
            <person name="Martin F.M."/>
        </authorList>
    </citation>
    <scope>NUCLEOTIDE SEQUENCE</scope>
    <source>
        <strain evidence="9">Prilba</strain>
    </source>
</reference>
<name>A0A9P5N374_9AGAM</name>
<dbReference type="EMBL" id="WHVB01000003">
    <property type="protein sequence ID" value="KAF8485065.1"/>
    <property type="molecule type" value="Genomic_DNA"/>
</dbReference>
<keyword evidence="10" id="KW-1185">Reference proteome</keyword>
<dbReference type="OrthoDB" id="287393at2759"/>
<dbReference type="GO" id="GO:0000472">
    <property type="term" value="P:endonucleolytic cleavage to generate mature 5'-end of SSU-rRNA from (SSU-rRNA, 5.8S rRNA, LSU-rRNA)"/>
    <property type="evidence" value="ECO:0007669"/>
    <property type="project" value="TreeGrafter"/>
</dbReference>
<feature type="compositionally biased region" description="Basic and acidic residues" evidence="7">
    <location>
        <begin position="1"/>
        <end position="11"/>
    </location>
</feature>
<evidence type="ECO:0000256" key="5">
    <source>
        <dbReference type="ARBA" id="ARBA00032634"/>
    </source>
</evidence>
<evidence type="ECO:0000256" key="6">
    <source>
        <dbReference type="PROSITE-ProRule" id="PRU00176"/>
    </source>
</evidence>
<dbReference type="PANTHER" id="PTHR12311">
    <property type="entry name" value="ACTIVATOR OF BASAL TRANSCRIPTION 1"/>
    <property type="match status" value="1"/>
</dbReference>
<feature type="region of interest" description="Disordered" evidence="7">
    <location>
        <begin position="243"/>
        <end position="286"/>
    </location>
</feature>
<keyword evidence="3 6" id="KW-0694">RNA-binding</keyword>
<gene>
    <name evidence="9" type="ORF">DFH94DRAFT_718017</name>
</gene>
<dbReference type="GO" id="GO:0003723">
    <property type="term" value="F:RNA binding"/>
    <property type="evidence" value="ECO:0007669"/>
    <property type="project" value="UniProtKB-UniRule"/>
</dbReference>
<dbReference type="PANTHER" id="PTHR12311:SF7">
    <property type="entry name" value="ACTIVATOR OF BASAL TRANSCRIPTION 1"/>
    <property type="match status" value="1"/>
</dbReference>